<dbReference type="PROSITE" id="PS51257">
    <property type="entry name" value="PROKAR_LIPOPROTEIN"/>
    <property type="match status" value="1"/>
</dbReference>
<evidence type="ECO:0000313" key="1">
    <source>
        <dbReference type="EMBL" id="MFL9886791.1"/>
    </source>
</evidence>
<comment type="caution">
    <text evidence="1">The sequence shown here is derived from an EMBL/GenBank/DDBJ whole genome shotgun (WGS) entry which is preliminary data.</text>
</comment>
<protein>
    <recommendedName>
        <fullName evidence="3">RNA-binding protein</fullName>
    </recommendedName>
</protein>
<evidence type="ECO:0008006" key="3">
    <source>
        <dbReference type="Google" id="ProtNLM"/>
    </source>
</evidence>
<dbReference type="RefSeq" id="WP_408330548.1">
    <property type="nucleotide sequence ID" value="NZ_JAQQFH010000015.1"/>
</dbReference>
<proteinExistence type="predicted"/>
<keyword evidence="2" id="KW-1185">Reference proteome</keyword>
<accession>A0ABW8ZW65</accession>
<gene>
    <name evidence="1" type="ORF">PQR66_27380</name>
</gene>
<organism evidence="1 2">
    <name type="scientific">Paraburkholderia agricolaris</name>
    <dbReference type="NCBI Taxonomy" id="2152888"/>
    <lineage>
        <taxon>Bacteria</taxon>
        <taxon>Pseudomonadati</taxon>
        <taxon>Pseudomonadota</taxon>
        <taxon>Betaproteobacteria</taxon>
        <taxon>Burkholderiales</taxon>
        <taxon>Burkholderiaceae</taxon>
        <taxon>Paraburkholderia</taxon>
    </lineage>
</organism>
<dbReference type="Proteomes" id="UP001629249">
    <property type="component" value="Unassembled WGS sequence"/>
</dbReference>
<name>A0ABW8ZW65_9BURK</name>
<dbReference type="EMBL" id="JAQQFN010000023">
    <property type="protein sequence ID" value="MFL9886791.1"/>
    <property type="molecule type" value="Genomic_DNA"/>
</dbReference>
<evidence type="ECO:0000313" key="2">
    <source>
        <dbReference type="Proteomes" id="UP001629249"/>
    </source>
</evidence>
<reference evidence="1 2" key="1">
    <citation type="journal article" date="2024" name="Chem. Sci.">
        <title>Discovery of megapolipeptins by genome mining of a Burkholderiales bacteria collection.</title>
        <authorList>
            <person name="Paulo B.S."/>
            <person name="Recchia M.J.J."/>
            <person name="Lee S."/>
            <person name="Fergusson C.H."/>
            <person name="Romanowski S.B."/>
            <person name="Hernandez A."/>
            <person name="Krull N."/>
            <person name="Liu D.Y."/>
            <person name="Cavanagh H."/>
            <person name="Bos A."/>
            <person name="Gray C.A."/>
            <person name="Murphy B.T."/>
            <person name="Linington R.G."/>
            <person name="Eustaquio A.S."/>
        </authorList>
    </citation>
    <scope>NUCLEOTIDE SEQUENCE [LARGE SCALE GENOMIC DNA]</scope>
    <source>
        <strain evidence="1 2">RL16-012-BIC-B</strain>
    </source>
</reference>
<sequence length="132" mass="14755">MNNRTELANAQVAAVLTPGTPAATACPKVLTLRLKGAYFHDIAADKKPLEYRLATPYWRKRIEGRQYDYVLLTLGYPARSNLDLQMLKPWRGYFERPLVHPHFGADEVDVFAIDVSAPSVPLDVLYVPAVGT</sequence>